<dbReference type="GO" id="GO:0046872">
    <property type="term" value="F:metal ion binding"/>
    <property type="evidence" value="ECO:0007669"/>
    <property type="project" value="UniProtKB-KW"/>
</dbReference>
<comment type="caution">
    <text evidence="9">The sequence shown here is derived from an EMBL/GenBank/DDBJ whole genome shotgun (WGS) entry which is preliminary data.</text>
</comment>
<evidence type="ECO:0000256" key="1">
    <source>
        <dbReference type="ARBA" id="ARBA00001968"/>
    </source>
</evidence>
<evidence type="ECO:0000313" key="9">
    <source>
        <dbReference type="EMBL" id="KAK9274897.1"/>
    </source>
</evidence>
<sequence length="236" mass="27573">MRLSMDIIKRPTSYNEVRKYIRRNPKYWPHFQDCIGAIDGTHIQAVLPIDKQVPYIGWKGYCTQNVVAACSFDMCFTFVWAGWKGAAHDTREYYLVNAGYPNMKGYLAPYKGERYHLPDFRRDSQERGPRELFNQAHSSLRSVIERSFGVLKARWKILSKIHPYEHDTQVDIVVASMALHNFIRWEVIVDEEFRIYNENQDYVPLRASNINLFGNDVEDDNEMGVVRDSIASQIRG</sequence>
<evidence type="ECO:0000259" key="8">
    <source>
        <dbReference type="Pfam" id="PF13359"/>
    </source>
</evidence>
<evidence type="ECO:0000256" key="3">
    <source>
        <dbReference type="ARBA" id="ARBA00006958"/>
    </source>
</evidence>
<comment type="subcellular location">
    <subcellularLocation>
        <location evidence="2">Nucleus</location>
    </subcellularLocation>
</comment>
<keyword evidence="4" id="KW-0540">Nuclease</keyword>
<organism evidence="9 10">
    <name type="scientific">Liquidambar formosana</name>
    <name type="common">Formosan gum</name>
    <dbReference type="NCBI Taxonomy" id="63359"/>
    <lineage>
        <taxon>Eukaryota</taxon>
        <taxon>Viridiplantae</taxon>
        <taxon>Streptophyta</taxon>
        <taxon>Embryophyta</taxon>
        <taxon>Tracheophyta</taxon>
        <taxon>Spermatophyta</taxon>
        <taxon>Magnoliopsida</taxon>
        <taxon>eudicotyledons</taxon>
        <taxon>Gunneridae</taxon>
        <taxon>Pentapetalae</taxon>
        <taxon>Saxifragales</taxon>
        <taxon>Altingiaceae</taxon>
        <taxon>Liquidambar</taxon>
    </lineage>
</organism>
<protein>
    <recommendedName>
        <fullName evidence="8">DDE Tnp4 domain-containing protein</fullName>
    </recommendedName>
</protein>
<dbReference type="InterPro" id="IPR027806">
    <property type="entry name" value="HARBI1_dom"/>
</dbReference>
<evidence type="ECO:0000256" key="2">
    <source>
        <dbReference type="ARBA" id="ARBA00004123"/>
    </source>
</evidence>
<dbReference type="EMBL" id="JBBPBK010000011">
    <property type="protein sequence ID" value="KAK9274897.1"/>
    <property type="molecule type" value="Genomic_DNA"/>
</dbReference>
<dbReference type="AlphaFoldDB" id="A0AAP0WNI7"/>
<comment type="cofactor">
    <cofactor evidence="1">
        <name>a divalent metal cation</name>
        <dbReference type="ChEBI" id="CHEBI:60240"/>
    </cofactor>
</comment>
<keyword evidence="10" id="KW-1185">Reference proteome</keyword>
<keyword evidence="5" id="KW-0479">Metal-binding</keyword>
<evidence type="ECO:0000313" key="10">
    <source>
        <dbReference type="Proteomes" id="UP001415857"/>
    </source>
</evidence>
<proteinExistence type="inferred from homology"/>
<evidence type="ECO:0000256" key="7">
    <source>
        <dbReference type="ARBA" id="ARBA00023242"/>
    </source>
</evidence>
<name>A0AAP0WNI7_LIQFO</name>
<dbReference type="GO" id="GO:0016787">
    <property type="term" value="F:hydrolase activity"/>
    <property type="evidence" value="ECO:0007669"/>
    <property type="project" value="UniProtKB-KW"/>
</dbReference>
<evidence type="ECO:0000256" key="6">
    <source>
        <dbReference type="ARBA" id="ARBA00022801"/>
    </source>
</evidence>
<dbReference type="InterPro" id="IPR045249">
    <property type="entry name" value="HARBI1-like"/>
</dbReference>
<gene>
    <name evidence="9" type="ORF">L1049_022151</name>
</gene>
<keyword evidence="6" id="KW-0378">Hydrolase</keyword>
<dbReference type="Pfam" id="PF13359">
    <property type="entry name" value="DDE_Tnp_4"/>
    <property type="match status" value="1"/>
</dbReference>
<feature type="domain" description="DDE Tnp4" evidence="8">
    <location>
        <begin position="92"/>
        <end position="181"/>
    </location>
</feature>
<evidence type="ECO:0000256" key="5">
    <source>
        <dbReference type="ARBA" id="ARBA00022723"/>
    </source>
</evidence>
<reference evidence="9 10" key="1">
    <citation type="journal article" date="2024" name="Plant J.">
        <title>Genome sequences and population genomics reveal climatic adaptation and genomic divergence between two closely related sweetgum species.</title>
        <authorList>
            <person name="Xu W.Q."/>
            <person name="Ren C.Q."/>
            <person name="Zhang X.Y."/>
            <person name="Comes H.P."/>
            <person name="Liu X.H."/>
            <person name="Li Y.G."/>
            <person name="Kettle C.J."/>
            <person name="Jalonen R."/>
            <person name="Gaisberger H."/>
            <person name="Ma Y.Z."/>
            <person name="Qiu Y.X."/>
        </authorList>
    </citation>
    <scope>NUCLEOTIDE SEQUENCE [LARGE SCALE GENOMIC DNA]</scope>
    <source>
        <strain evidence="9">Hangzhou</strain>
    </source>
</reference>
<accession>A0AAP0WNI7</accession>
<dbReference type="PANTHER" id="PTHR22930">
    <property type="match status" value="1"/>
</dbReference>
<dbReference type="PANTHER" id="PTHR22930:SF221">
    <property type="entry name" value="NUCLEASE HARBI1"/>
    <property type="match status" value="1"/>
</dbReference>
<dbReference type="Proteomes" id="UP001415857">
    <property type="component" value="Unassembled WGS sequence"/>
</dbReference>
<dbReference type="GO" id="GO:0004518">
    <property type="term" value="F:nuclease activity"/>
    <property type="evidence" value="ECO:0007669"/>
    <property type="project" value="UniProtKB-KW"/>
</dbReference>
<keyword evidence="7" id="KW-0539">Nucleus</keyword>
<comment type="similarity">
    <text evidence="3">Belongs to the HARBI1 family.</text>
</comment>
<evidence type="ECO:0000256" key="4">
    <source>
        <dbReference type="ARBA" id="ARBA00022722"/>
    </source>
</evidence>
<dbReference type="GO" id="GO:0005634">
    <property type="term" value="C:nucleus"/>
    <property type="evidence" value="ECO:0007669"/>
    <property type="project" value="UniProtKB-SubCell"/>
</dbReference>